<evidence type="ECO:0000313" key="3">
    <source>
        <dbReference type="Proteomes" id="UP001321473"/>
    </source>
</evidence>
<feature type="region of interest" description="Disordered" evidence="1">
    <location>
        <begin position="574"/>
        <end position="628"/>
    </location>
</feature>
<protein>
    <recommendedName>
        <fullName evidence="4">Tick transposon</fullName>
    </recommendedName>
</protein>
<feature type="region of interest" description="Disordered" evidence="1">
    <location>
        <begin position="650"/>
        <end position="669"/>
    </location>
</feature>
<keyword evidence="3" id="KW-1185">Reference proteome</keyword>
<dbReference type="EMBL" id="JARKHS020013825">
    <property type="protein sequence ID" value="KAK8775688.1"/>
    <property type="molecule type" value="Genomic_DNA"/>
</dbReference>
<accession>A0AAQ4EM80</accession>
<feature type="compositionally biased region" description="Basic and acidic residues" evidence="1">
    <location>
        <begin position="153"/>
        <end position="167"/>
    </location>
</feature>
<feature type="compositionally biased region" description="Low complexity" evidence="1">
    <location>
        <begin position="576"/>
        <end position="608"/>
    </location>
</feature>
<reference evidence="2 3" key="1">
    <citation type="journal article" date="2023" name="Arcadia Sci">
        <title>De novo assembly of a long-read Amblyomma americanum tick genome.</title>
        <authorList>
            <person name="Chou S."/>
            <person name="Poskanzer K.E."/>
            <person name="Rollins M."/>
            <person name="Thuy-Boun P.S."/>
        </authorList>
    </citation>
    <scope>NUCLEOTIDE SEQUENCE [LARGE SCALE GENOMIC DNA]</scope>
    <source>
        <strain evidence="2">F_SG_1</strain>
        <tissue evidence="2">Salivary glands</tissue>
    </source>
</reference>
<sequence length="669" mass="71602">MDVNKRNRKQKRRKNADSNRRLSADANAKGHGSKAPESKGAPSPQDPAQRDASKTPVSGGAMLSGANKSERKDSAPELAPDCGKLTTTASSAAPSASAGEKKRASLRTNVERREESSSKTSESTSVNAVQQTPSDARPRNQMADSGRSAARQRAAEKREAIRRDHLERKSRKQAPTSPVSVAGTVLYRTADRAASFRILPRRDIVEAMKEIRGVAAVRVNFQRNVVAVDVAERSAVEALLAMDSVSGLRVVGRETAARPGTSSGVVYTGFEGDLEGCEEAILSDVPVASARPSRNGRSVLLRFDAPEPPPYVRVCWQRLILHPNRPLPLQCHNCGRFNHATASCQHPARCMRCGQSGGHSQGPCELAAKCGNCNGPHAMTDYRCRIWKQERRVEAALASANVTSRREARAIVRAACSDLESRRAKKRRSGKQAVLLKKKCTLQPEEVQVASQLAVGGVNKAMASQAVLPNVLAHSPCSNLPQPNGSRRVKTATLQRKTSVLLDKTRGARDAGTQGKCSGDALPLQKGTLLGRTGYVHCMTTKPLPAKQRSTSAEWASTPQGITCPVKNQAYPSGHAAAAGRAQTKRAASQTTAAAPKQASSTTSASASGVSSHDTGTSTEVRAPPRDQEEAYYSVLAQLATAMKAYCKQISPPVAEGNVKKKSRGKKRW</sequence>
<comment type="caution">
    <text evidence="2">The sequence shown here is derived from an EMBL/GenBank/DDBJ whole genome shotgun (WGS) entry which is preliminary data.</text>
</comment>
<evidence type="ECO:0000313" key="2">
    <source>
        <dbReference type="EMBL" id="KAK8775688.1"/>
    </source>
</evidence>
<gene>
    <name evidence="2" type="ORF">V5799_030968</name>
</gene>
<feature type="compositionally biased region" description="Basic residues" evidence="1">
    <location>
        <begin position="1"/>
        <end position="14"/>
    </location>
</feature>
<organism evidence="2 3">
    <name type="scientific">Amblyomma americanum</name>
    <name type="common">Lone star tick</name>
    <dbReference type="NCBI Taxonomy" id="6943"/>
    <lineage>
        <taxon>Eukaryota</taxon>
        <taxon>Metazoa</taxon>
        <taxon>Ecdysozoa</taxon>
        <taxon>Arthropoda</taxon>
        <taxon>Chelicerata</taxon>
        <taxon>Arachnida</taxon>
        <taxon>Acari</taxon>
        <taxon>Parasitiformes</taxon>
        <taxon>Ixodida</taxon>
        <taxon>Ixodoidea</taxon>
        <taxon>Ixodidae</taxon>
        <taxon>Amblyomminae</taxon>
        <taxon>Amblyomma</taxon>
    </lineage>
</organism>
<dbReference type="Proteomes" id="UP001321473">
    <property type="component" value="Unassembled WGS sequence"/>
</dbReference>
<name>A0AAQ4EM80_AMBAM</name>
<feature type="compositionally biased region" description="Polar residues" evidence="1">
    <location>
        <begin position="609"/>
        <end position="620"/>
    </location>
</feature>
<evidence type="ECO:0000256" key="1">
    <source>
        <dbReference type="SAM" id="MobiDB-lite"/>
    </source>
</evidence>
<evidence type="ECO:0008006" key="4">
    <source>
        <dbReference type="Google" id="ProtNLM"/>
    </source>
</evidence>
<feature type="compositionally biased region" description="Basic residues" evidence="1">
    <location>
        <begin position="660"/>
        <end position="669"/>
    </location>
</feature>
<proteinExistence type="predicted"/>
<feature type="compositionally biased region" description="Basic and acidic residues" evidence="1">
    <location>
        <begin position="99"/>
        <end position="117"/>
    </location>
</feature>
<feature type="region of interest" description="Disordered" evidence="1">
    <location>
        <begin position="1"/>
        <end position="178"/>
    </location>
</feature>
<feature type="compositionally biased region" description="Low complexity" evidence="1">
    <location>
        <begin position="86"/>
        <end position="98"/>
    </location>
</feature>
<dbReference type="AlphaFoldDB" id="A0AAQ4EM80"/>